<evidence type="ECO:0000256" key="3">
    <source>
        <dbReference type="ARBA" id="ARBA00042000"/>
    </source>
</evidence>
<evidence type="ECO:0000256" key="5">
    <source>
        <dbReference type="ARBA" id="ARBA00046455"/>
    </source>
</evidence>
<dbReference type="PANTHER" id="PTHR12126:SF11">
    <property type="entry name" value="NADH DEHYDROGENASE [UBIQUINONE] 1 ALPHA SUBCOMPLEX SUBUNIT 9, MITOCHONDRIAL"/>
    <property type="match status" value="1"/>
</dbReference>
<evidence type="ECO:0000256" key="2">
    <source>
        <dbReference type="ARBA" id="ARBA00040720"/>
    </source>
</evidence>
<dbReference type="GO" id="GO:0005739">
    <property type="term" value="C:mitochondrion"/>
    <property type="evidence" value="ECO:0007669"/>
    <property type="project" value="TreeGrafter"/>
</dbReference>
<sequence>MAVAARCSWSSRGFLLPRAGSGISALSAVPSVLQQHHQVHHAVIPHGRSGRSSVSGIVATVFGATGFLGRYVVNRLGRIGSQVIIPYRCDQYDLMYLRQMGDLGQLLFLEWDCKDKDSIRRAVEHSNVVINLVGKEWETKGYFSCKVEVPLNHSRGTINIAFQWLLRKLNVGGNSFQFFFSVMYIDYLPTESIYSFHKLFFSPLDMRWFGGVPLISLGKKTVKQPVYVVDVAKAIINAVKDPDAKGKTYALAGPNRYLLYDMIEYVYAVAFRTFFPYPLPRPLYHLIARFFEISPFEPWLTRDKVDRFHTTDMTLPDLPGLEDLGIQPTSLEQKAIEVLRRHRRYRWLDAELEEAKPAKTYPM</sequence>
<reference evidence="7" key="2">
    <citation type="submission" date="2025-09" db="UniProtKB">
        <authorList>
            <consortium name="Ensembl"/>
        </authorList>
    </citation>
    <scope>IDENTIFICATION</scope>
</reference>
<dbReference type="Pfam" id="PF01370">
    <property type="entry name" value="Epimerase"/>
    <property type="match status" value="1"/>
</dbReference>
<organism evidence="7 8">
    <name type="scientific">Pavo cristatus</name>
    <name type="common">Indian peafowl</name>
    <name type="synonym">Blue peafowl</name>
    <dbReference type="NCBI Taxonomy" id="9049"/>
    <lineage>
        <taxon>Eukaryota</taxon>
        <taxon>Metazoa</taxon>
        <taxon>Chordata</taxon>
        <taxon>Craniata</taxon>
        <taxon>Vertebrata</taxon>
        <taxon>Euteleostomi</taxon>
        <taxon>Archelosauria</taxon>
        <taxon>Archosauria</taxon>
        <taxon>Dinosauria</taxon>
        <taxon>Saurischia</taxon>
        <taxon>Theropoda</taxon>
        <taxon>Coelurosauria</taxon>
        <taxon>Aves</taxon>
        <taxon>Neognathae</taxon>
        <taxon>Galloanserae</taxon>
        <taxon>Galliformes</taxon>
        <taxon>Phasianidae</taxon>
        <taxon>Phasianinae</taxon>
        <taxon>Pavo</taxon>
    </lineage>
</organism>
<accession>A0A8C9G458</accession>
<dbReference type="AlphaFoldDB" id="A0A8C9G458"/>
<protein>
    <recommendedName>
        <fullName evidence="2">NADH dehydrogenase [ubiquinone] 1 alpha subcomplex subunit 9, mitochondrial</fullName>
    </recommendedName>
    <alternativeName>
        <fullName evidence="4">Complex I-39kD</fullName>
    </alternativeName>
    <alternativeName>
        <fullName evidence="3">NADH-ubiquinone oxidoreductase 39 kDa subunit</fullName>
    </alternativeName>
</protein>
<dbReference type="Proteomes" id="UP000694428">
    <property type="component" value="Unplaced"/>
</dbReference>
<dbReference type="InterPro" id="IPR036291">
    <property type="entry name" value="NAD(P)-bd_dom_sf"/>
</dbReference>
<comment type="subunit">
    <text evidence="5">Complex I is composed of 45 different subunits. This a component of the hydrophobic protein fraction. Interacts with BLOC1S1. Interacts with SLC2A4. Interacts with CLOCK. Interacts with RAB5IF.</text>
</comment>
<keyword evidence="8" id="KW-1185">Reference proteome</keyword>
<dbReference type="GO" id="GO:0044877">
    <property type="term" value="F:protein-containing complex binding"/>
    <property type="evidence" value="ECO:0007669"/>
    <property type="project" value="TreeGrafter"/>
</dbReference>
<dbReference type="Gene3D" id="3.40.50.720">
    <property type="entry name" value="NAD(P)-binding Rossmann-like Domain"/>
    <property type="match status" value="2"/>
</dbReference>
<comment type="similarity">
    <text evidence="1">Belongs to the complex I NDUFA9 subunit family.</text>
</comment>
<dbReference type="InterPro" id="IPR051207">
    <property type="entry name" value="ComplexI_NDUFA9_subunit"/>
</dbReference>
<dbReference type="CDD" id="cd05271">
    <property type="entry name" value="NDUFA9_like_SDR_a"/>
    <property type="match status" value="1"/>
</dbReference>
<dbReference type="InterPro" id="IPR001509">
    <property type="entry name" value="Epimerase_deHydtase"/>
</dbReference>
<evidence type="ECO:0000259" key="6">
    <source>
        <dbReference type="Pfam" id="PF01370"/>
    </source>
</evidence>
<evidence type="ECO:0000313" key="7">
    <source>
        <dbReference type="Ensembl" id="ENSPSTP00000024518.1"/>
    </source>
</evidence>
<evidence type="ECO:0000313" key="8">
    <source>
        <dbReference type="Proteomes" id="UP000694428"/>
    </source>
</evidence>
<evidence type="ECO:0000256" key="1">
    <source>
        <dbReference type="ARBA" id="ARBA00038501"/>
    </source>
</evidence>
<reference evidence="7" key="1">
    <citation type="submission" date="2025-08" db="UniProtKB">
        <authorList>
            <consortium name="Ensembl"/>
        </authorList>
    </citation>
    <scope>IDENTIFICATION</scope>
</reference>
<name>A0A8C9G458_PAVCR</name>
<dbReference type="Ensembl" id="ENSPSTT00000025797.1">
    <property type="protein sequence ID" value="ENSPSTP00000024518.1"/>
    <property type="gene ID" value="ENSPSTG00000017986.1"/>
</dbReference>
<evidence type="ECO:0000256" key="4">
    <source>
        <dbReference type="ARBA" id="ARBA00043145"/>
    </source>
</evidence>
<proteinExistence type="inferred from homology"/>
<feature type="domain" description="NAD-dependent epimerase/dehydratase" evidence="6">
    <location>
        <begin position="60"/>
        <end position="159"/>
    </location>
</feature>
<dbReference type="PANTHER" id="PTHR12126">
    <property type="entry name" value="NADH-UBIQUINONE OXIDOREDUCTASE 39 KDA SUBUNIT-RELATED"/>
    <property type="match status" value="1"/>
</dbReference>
<dbReference type="SUPFAM" id="SSF51735">
    <property type="entry name" value="NAD(P)-binding Rossmann-fold domains"/>
    <property type="match status" value="1"/>
</dbReference>